<dbReference type="EMBL" id="CM046391">
    <property type="protein sequence ID" value="KAI8559117.1"/>
    <property type="molecule type" value="Genomic_DNA"/>
</dbReference>
<proteinExistence type="predicted"/>
<evidence type="ECO:0000313" key="1">
    <source>
        <dbReference type="EMBL" id="KAI8559117.1"/>
    </source>
</evidence>
<reference evidence="1" key="1">
    <citation type="submission" date="2022-02" db="EMBL/GenBank/DDBJ databases">
        <title>Plant Genome Project.</title>
        <authorList>
            <person name="Zhang R.-G."/>
        </authorList>
    </citation>
    <scope>NUCLEOTIDE SEQUENCE</scope>
    <source>
        <strain evidence="1">AT1</strain>
    </source>
</reference>
<gene>
    <name evidence="1" type="ORF">RHMOL_Rhmol04G0149000</name>
</gene>
<accession>A0ACC0P0G9</accession>
<evidence type="ECO:0000313" key="2">
    <source>
        <dbReference type="Proteomes" id="UP001062846"/>
    </source>
</evidence>
<dbReference type="Proteomes" id="UP001062846">
    <property type="component" value="Chromosome 4"/>
</dbReference>
<sequence>MHPSSSSSSLSLSLSLDLEPSYGRETLRHDVLSYNGASSTEREQYVAFSGYDNSNRVSHSTTTTNRKPSHVWRHSRQPASSRVQATMHDEMLENGVQEAVHVLLPKMLLQVPVRTPRNLRQQAVLPLLQ</sequence>
<comment type="caution">
    <text evidence="1">The sequence shown here is derived from an EMBL/GenBank/DDBJ whole genome shotgun (WGS) entry which is preliminary data.</text>
</comment>
<organism evidence="1 2">
    <name type="scientific">Rhododendron molle</name>
    <name type="common">Chinese azalea</name>
    <name type="synonym">Azalea mollis</name>
    <dbReference type="NCBI Taxonomy" id="49168"/>
    <lineage>
        <taxon>Eukaryota</taxon>
        <taxon>Viridiplantae</taxon>
        <taxon>Streptophyta</taxon>
        <taxon>Embryophyta</taxon>
        <taxon>Tracheophyta</taxon>
        <taxon>Spermatophyta</taxon>
        <taxon>Magnoliopsida</taxon>
        <taxon>eudicotyledons</taxon>
        <taxon>Gunneridae</taxon>
        <taxon>Pentapetalae</taxon>
        <taxon>asterids</taxon>
        <taxon>Ericales</taxon>
        <taxon>Ericaceae</taxon>
        <taxon>Ericoideae</taxon>
        <taxon>Rhodoreae</taxon>
        <taxon>Rhododendron</taxon>
    </lineage>
</organism>
<name>A0ACC0P0G9_RHOML</name>
<protein>
    <submittedName>
        <fullName evidence="1">Uncharacterized protein</fullName>
    </submittedName>
</protein>
<keyword evidence="2" id="KW-1185">Reference proteome</keyword>